<dbReference type="Pfam" id="PF08284">
    <property type="entry name" value="RVP_2"/>
    <property type="match status" value="1"/>
</dbReference>
<feature type="domain" description="Reverse transcriptase/retrotransposon-derived protein RNase H-like" evidence="2">
    <location>
        <begin position="373"/>
        <end position="443"/>
    </location>
</feature>
<dbReference type="Pfam" id="PF17919">
    <property type="entry name" value="RT_RNaseH_2"/>
    <property type="match status" value="1"/>
</dbReference>
<dbReference type="InterPro" id="IPR041577">
    <property type="entry name" value="RT_RNaseH_2"/>
</dbReference>
<feature type="compositionally biased region" description="Basic and acidic residues" evidence="1">
    <location>
        <begin position="19"/>
        <end position="42"/>
    </location>
</feature>
<dbReference type="GO" id="GO:0003964">
    <property type="term" value="F:RNA-directed DNA polymerase activity"/>
    <property type="evidence" value="ECO:0007669"/>
    <property type="project" value="UniProtKB-KW"/>
</dbReference>
<feature type="non-terminal residue" evidence="3">
    <location>
        <position position="1"/>
    </location>
</feature>
<dbReference type="PANTHER" id="PTHR24559:SF427">
    <property type="entry name" value="RNA-DIRECTED DNA POLYMERASE"/>
    <property type="match status" value="1"/>
</dbReference>
<feature type="region of interest" description="Disordered" evidence="1">
    <location>
        <begin position="1"/>
        <end position="42"/>
    </location>
</feature>
<organism evidence="3">
    <name type="scientific">Tanacetum cinerariifolium</name>
    <name type="common">Dalmatian daisy</name>
    <name type="synonym">Chrysanthemum cinerariifolium</name>
    <dbReference type="NCBI Taxonomy" id="118510"/>
    <lineage>
        <taxon>Eukaryota</taxon>
        <taxon>Viridiplantae</taxon>
        <taxon>Streptophyta</taxon>
        <taxon>Embryophyta</taxon>
        <taxon>Tracheophyta</taxon>
        <taxon>Spermatophyta</taxon>
        <taxon>Magnoliopsida</taxon>
        <taxon>eudicotyledons</taxon>
        <taxon>Gunneridae</taxon>
        <taxon>Pentapetalae</taxon>
        <taxon>asterids</taxon>
        <taxon>campanulids</taxon>
        <taxon>Asterales</taxon>
        <taxon>Asteraceae</taxon>
        <taxon>Asteroideae</taxon>
        <taxon>Anthemideae</taxon>
        <taxon>Anthemidinae</taxon>
        <taxon>Tanacetum</taxon>
    </lineage>
</organism>
<dbReference type="SUPFAM" id="SSF56672">
    <property type="entry name" value="DNA/RNA polymerases"/>
    <property type="match status" value="1"/>
</dbReference>
<reference evidence="3" key="1">
    <citation type="journal article" date="2019" name="Sci. Rep.">
        <title>Draft genome of Tanacetum cinerariifolium, the natural source of mosquito coil.</title>
        <authorList>
            <person name="Yamashiro T."/>
            <person name="Shiraishi A."/>
            <person name="Satake H."/>
            <person name="Nakayama K."/>
        </authorList>
    </citation>
    <scope>NUCLEOTIDE SEQUENCE</scope>
</reference>
<evidence type="ECO:0000259" key="2">
    <source>
        <dbReference type="Pfam" id="PF17919"/>
    </source>
</evidence>
<gene>
    <name evidence="3" type="ORF">Tci_457680</name>
</gene>
<dbReference type="EMBL" id="BKCJ010216389">
    <property type="protein sequence ID" value="GEY85706.1"/>
    <property type="molecule type" value="Genomic_DNA"/>
</dbReference>
<accession>A0A699HW23</accession>
<keyword evidence="3" id="KW-0808">Transferase</keyword>
<dbReference type="InterPro" id="IPR021109">
    <property type="entry name" value="Peptidase_aspartic_dom_sf"/>
</dbReference>
<dbReference type="AlphaFoldDB" id="A0A699HW23"/>
<sequence length="444" mass="49922">TLEAREPVRTDDPEDAEIESNRTSKNGDDNHDSGTGSRRTERAARGCTYSDYLKCQPLNFKGTEEFVGLTLWFERMESVFHISNCVVGNQIEFATCTLLGSALTWWNSHVKDVESDQVEKYVGGLPDMIQGSVVASNPNTMQEAIEIANDLMEQKGHFKKDCPKLKNRNQGNQAGNGNATARAYAVGTAGTNPNFNVVTGTFLLNNRYALNSFDAGADRSFVSTAFSYLIDIIPSTLDYGYDVELADGKIIAVNTLIQGCTLNFLNHPFNIDLMLVERGSFDVIIGMDWLSIYHAVIDCAEKIVRSSVYSKIDLRSSYHQLRVREEDISKITFRTQYGHYEFQVMPFGLSNVPAVFMDLMNRHEDHLKLILELLKKEEFAPILALLEGAKNFIVYCDASHKRLDVVLKQNEKVIAYASRQKKIHEKNYTTHDLELGAVVFALKI</sequence>
<dbReference type="Gene3D" id="3.30.70.270">
    <property type="match status" value="1"/>
</dbReference>
<evidence type="ECO:0000313" key="3">
    <source>
        <dbReference type="EMBL" id="GEY85706.1"/>
    </source>
</evidence>
<dbReference type="InterPro" id="IPR053134">
    <property type="entry name" value="RNA-dir_DNA_polymerase"/>
</dbReference>
<dbReference type="CDD" id="cd00303">
    <property type="entry name" value="retropepsin_like"/>
    <property type="match status" value="1"/>
</dbReference>
<feature type="compositionally biased region" description="Basic and acidic residues" evidence="1">
    <location>
        <begin position="1"/>
        <end position="11"/>
    </location>
</feature>
<dbReference type="PANTHER" id="PTHR24559">
    <property type="entry name" value="TRANSPOSON TY3-I GAG-POL POLYPROTEIN"/>
    <property type="match status" value="1"/>
</dbReference>
<dbReference type="Gene3D" id="3.10.10.10">
    <property type="entry name" value="HIV Type 1 Reverse Transcriptase, subunit A, domain 1"/>
    <property type="match status" value="1"/>
</dbReference>
<dbReference type="SUPFAM" id="SSF50630">
    <property type="entry name" value="Acid proteases"/>
    <property type="match status" value="1"/>
</dbReference>
<comment type="caution">
    <text evidence="3">The sequence shown here is derived from an EMBL/GenBank/DDBJ whole genome shotgun (WGS) entry which is preliminary data.</text>
</comment>
<keyword evidence="3" id="KW-0695">RNA-directed DNA polymerase</keyword>
<dbReference type="InterPro" id="IPR043502">
    <property type="entry name" value="DNA/RNA_pol_sf"/>
</dbReference>
<name>A0A699HW23_TANCI</name>
<proteinExistence type="predicted"/>
<protein>
    <submittedName>
        <fullName evidence="3">Reverse transcriptase domain-containing protein</fullName>
    </submittedName>
</protein>
<keyword evidence="3" id="KW-0548">Nucleotidyltransferase</keyword>
<evidence type="ECO:0000256" key="1">
    <source>
        <dbReference type="SAM" id="MobiDB-lite"/>
    </source>
</evidence>
<dbReference type="InterPro" id="IPR043128">
    <property type="entry name" value="Rev_trsase/Diguanyl_cyclase"/>
</dbReference>